<keyword evidence="3" id="KW-1185">Reference proteome</keyword>
<protein>
    <submittedName>
        <fullName evidence="2">Uncharacterized protein</fullName>
    </submittedName>
</protein>
<accession>A0A067HAP5</accession>
<dbReference type="InterPro" id="IPR006839">
    <property type="entry name" value="DarP"/>
</dbReference>
<dbReference type="STRING" id="2711.A0A067HAP5"/>
<dbReference type="AlphaFoldDB" id="A0A067HAP5"/>
<dbReference type="EMBL" id="KK784874">
    <property type="protein sequence ID" value="KDO84882.1"/>
    <property type="molecule type" value="Genomic_DNA"/>
</dbReference>
<proteinExistence type="predicted"/>
<reference evidence="2 3" key="1">
    <citation type="submission" date="2014-04" db="EMBL/GenBank/DDBJ databases">
        <authorList>
            <consortium name="International Citrus Genome Consortium"/>
            <person name="Gmitter F."/>
            <person name="Chen C."/>
            <person name="Farmerie W."/>
            <person name="Harkins T."/>
            <person name="Desany B."/>
            <person name="Mohiuddin M."/>
            <person name="Kodira C."/>
            <person name="Borodovsky M."/>
            <person name="Lomsadze A."/>
            <person name="Burns P."/>
            <person name="Jenkins J."/>
            <person name="Prochnik S."/>
            <person name="Shu S."/>
            <person name="Chapman J."/>
            <person name="Pitluck S."/>
            <person name="Schmutz J."/>
            <person name="Rokhsar D."/>
        </authorList>
    </citation>
    <scope>NUCLEOTIDE SEQUENCE</scope>
</reference>
<dbReference type="Gene3D" id="1.10.60.30">
    <property type="entry name" value="PSPTO4464-like domains"/>
    <property type="match status" value="1"/>
</dbReference>
<evidence type="ECO:0000313" key="2">
    <source>
        <dbReference type="EMBL" id="KDO84882.1"/>
    </source>
</evidence>
<feature type="region of interest" description="Disordered" evidence="1">
    <location>
        <begin position="67"/>
        <end position="101"/>
    </location>
</feature>
<name>A0A067HAP5_CITSI</name>
<feature type="compositionally biased region" description="Acidic residues" evidence="1">
    <location>
        <begin position="209"/>
        <end position="219"/>
    </location>
</feature>
<dbReference type="Pfam" id="PF04751">
    <property type="entry name" value="DarP"/>
    <property type="match status" value="1"/>
</dbReference>
<evidence type="ECO:0000256" key="1">
    <source>
        <dbReference type="SAM" id="MobiDB-lite"/>
    </source>
</evidence>
<dbReference type="SMR" id="A0A067HAP5"/>
<dbReference type="PANTHER" id="PTHR36898:SF1">
    <property type="entry name" value="OS04G0250700 PROTEIN"/>
    <property type="match status" value="1"/>
</dbReference>
<evidence type="ECO:0000313" key="3">
    <source>
        <dbReference type="Proteomes" id="UP000027120"/>
    </source>
</evidence>
<sequence>MARLVRPLMQWPKLRQQCCHRAPLNYFFSSFLRRTPIATEETTSLSFSATSAPSSHGNVHNRLRALKPRNAPPLNSHEDDSATDSDSDDKKSRNQKKREARRAVRWGMQIAAFSTAQIKRILSVASLDEDVLDAIMLVKRLGPDVKEGKRRQFNYIGKLLREVEPELMEGLIQATKVGDHATLQALAAANMQNIQDDNNQQSKESEDEKEKEEEEEEEELQEYVNIATRWYDGLINKDISITNEVYSVQSVDFDRQELRKLVREVLSVQERQAIADGNEGEQGQVDSKIVHAKKSLTRFLLTLAKGMSVHTI</sequence>
<organism evidence="2 3">
    <name type="scientific">Citrus sinensis</name>
    <name type="common">Sweet orange</name>
    <name type="synonym">Citrus aurantium var. sinensis</name>
    <dbReference type="NCBI Taxonomy" id="2711"/>
    <lineage>
        <taxon>Eukaryota</taxon>
        <taxon>Viridiplantae</taxon>
        <taxon>Streptophyta</taxon>
        <taxon>Embryophyta</taxon>
        <taxon>Tracheophyta</taxon>
        <taxon>Spermatophyta</taxon>
        <taxon>Magnoliopsida</taxon>
        <taxon>eudicotyledons</taxon>
        <taxon>Gunneridae</taxon>
        <taxon>Pentapetalae</taxon>
        <taxon>rosids</taxon>
        <taxon>malvids</taxon>
        <taxon>Sapindales</taxon>
        <taxon>Rutaceae</taxon>
        <taxon>Aurantioideae</taxon>
        <taxon>Citrus</taxon>
    </lineage>
</organism>
<dbReference type="CDD" id="cd16331">
    <property type="entry name" value="YjgA-like"/>
    <property type="match status" value="1"/>
</dbReference>
<dbReference type="PANTHER" id="PTHR36898">
    <property type="entry name" value="OSJNBB0026I12.6 PROTEIN"/>
    <property type="match status" value="1"/>
</dbReference>
<feature type="region of interest" description="Disordered" evidence="1">
    <location>
        <begin position="195"/>
        <end position="219"/>
    </location>
</feature>
<dbReference type="eggNOG" id="KOG0242">
    <property type="taxonomic scope" value="Eukaryota"/>
</dbReference>
<dbReference type="InterPro" id="IPR023153">
    <property type="entry name" value="DarP_sf"/>
</dbReference>
<dbReference type="Proteomes" id="UP000027120">
    <property type="component" value="Unassembled WGS sequence"/>
</dbReference>
<gene>
    <name evidence="2" type="ORF">CISIN_1g021462mg</name>
</gene>
<dbReference type="SUPFAM" id="SSF158710">
    <property type="entry name" value="PSPTO4464-like"/>
    <property type="match status" value="1"/>
</dbReference>
<dbReference type="PaxDb" id="2711-XP_006473669.1"/>